<sequence length="96" mass="10694">MTTSIEITRALPQKRRPAPDGLQLPSPNFAAKQAVLKKNEAVAVYNFDADQPGDLGFKKGEVITVLKRTESDNDWWTGQIGTRTGIFPSNYVKMKE</sequence>
<evidence type="ECO:0000313" key="1">
    <source>
        <dbReference type="EMBL" id="KAJ3520528.1"/>
    </source>
</evidence>
<proteinExistence type="predicted"/>
<organism evidence="1 2">
    <name type="scientific">Fusarium decemcellulare</name>
    <dbReference type="NCBI Taxonomy" id="57161"/>
    <lineage>
        <taxon>Eukaryota</taxon>
        <taxon>Fungi</taxon>
        <taxon>Dikarya</taxon>
        <taxon>Ascomycota</taxon>
        <taxon>Pezizomycotina</taxon>
        <taxon>Sordariomycetes</taxon>
        <taxon>Hypocreomycetidae</taxon>
        <taxon>Hypocreales</taxon>
        <taxon>Nectriaceae</taxon>
        <taxon>Fusarium</taxon>
        <taxon>Fusarium decemcellulare species complex</taxon>
    </lineage>
</organism>
<gene>
    <name evidence="1" type="ORF">NM208_g13668</name>
</gene>
<comment type="caution">
    <text evidence="1">The sequence shown here is derived from an EMBL/GenBank/DDBJ whole genome shotgun (WGS) entry which is preliminary data.</text>
</comment>
<dbReference type="EMBL" id="JANRMS010002878">
    <property type="protein sequence ID" value="KAJ3520528.1"/>
    <property type="molecule type" value="Genomic_DNA"/>
</dbReference>
<dbReference type="Proteomes" id="UP001148629">
    <property type="component" value="Unassembled WGS sequence"/>
</dbReference>
<evidence type="ECO:0000313" key="2">
    <source>
        <dbReference type="Proteomes" id="UP001148629"/>
    </source>
</evidence>
<accession>A0ACC1RIZ8</accession>
<name>A0ACC1RIZ8_9HYPO</name>
<keyword evidence="2" id="KW-1185">Reference proteome</keyword>
<reference evidence="1" key="1">
    <citation type="submission" date="2022-08" db="EMBL/GenBank/DDBJ databases">
        <title>Genome Sequence of Fusarium decemcellulare.</title>
        <authorList>
            <person name="Buettner E."/>
        </authorList>
    </citation>
    <scope>NUCLEOTIDE SEQUENCE</scope>
    <source>
        <strain evidence="1">Babe19</strain>
    </source>
</reference>
<protein>
    <submittedName>
        <fullName evidence="1">Uncharacterized protein</fullName>
    </submittedName>
</protein>